<dbReference type="PROSITE" id="PS51186">
    <property type="entry name" value="GNAT"/>
    <property type="match status" value="1"/>
</dbReference>
<gene>
    <name evidence="5" type="ORF">SAMN05216571_10210</name>
</gene>
<keyword evidence="3" id="KW-0963">Cytoplasm</keyword>
<evidence type="ECO:0000256" key="2">
    <source>
        <dbReference type="ARBA" id="ARBA00023315"/>
    </source>
</evidence>
<organism evidence="5 6">
    <name type="scientific">Onishia taeanensis</name>
    <dbReference type="NCBI Taxonomy" id="284577"/>
    <lineage>
        <taxon>Bacteria</taxon>
        <taxon>Pseudomonadati</taxon>
        <taxon>Pseudomonadota</taxon>
        <taxon>Gammaproteobacteria</taxon>
        <taxon>Oceanospirillales</taxon>
        <taxon>Halomonadaceae</taxon>
        <taxon>Onishia</taxon>
    </lineage>
</organism>
<dbReference type="PANTHER" id="PTHR43877">
    <property type="entry name" value="AMINOALKYLPHOSPHONATE N-ACETYLTRANSFERASE-RELATED-RELATED"/>
    <property type="match status" value="1"/>
</dbReference>
<reference evidence="5 6" key="1">
    <citation type="submission" date="2016-10" db="EMBL/GenBank/DDBJ databases">
        <authorList>
            <person name="de Groot N.N."/>
        </authorList>
    </citation>
    <scope>NUCLEOTIDE SEQUENCE [LARGE SCALE GENOMIC DNA]</scope>
    <source>
        <strain evidence="5 6">BH539</strain>
    </source>
</reference>
<dbReference type="InterPro" id="IPR000182">
    <property type="entry name" value="GNAT_dom"/>
</dbReference>
<keyword evidence="1 5" id="KW-0808">Transferase</keyword>
<accession>A0A1G7NY07</accession>
<evidence type="ECO:0000313" key="6">
    <source>
        <dbReference type="Proteomes" id="UP000198641"/>
    </source>
</evidence>
<dbReference type="STRING" id="284577.SAMN05216571_10210"/>
<name>A0A1G7NY07_9GAMM</name>
<dbReference type="SUPFAM" id="SSF55729">
    <property type="entry name" value="Acyl-CoA N-acyltransferases (Nat)"/>
    <property type="match status" value="1"/>
</dbReference>
<dbReference type="InterPro" id="IPR050832">
    <property type="entry name" value="Bact_Acetyltransf"/>
</dbReference>
<dbReference type="Gene3D" id="3.40.630.30">
    <property type="match status" value="1"/>
</dbReference>
<sequence>MSVERAGQPHPWTARQLAEALAAEDHEVVGVVPRDRGGDKGNGDALLGFAVLARLPFEAELQAITVAPAARRQGVARALLERLIATATAWGSERLLLEVRASNAPALGLYRQLGFIEEGRRRGYYPAAASSSPREDALLMGRALG</sequence>
<keyword evidence="2" id="KW-0012">Acyltransferase</keyword>
<protein>
    <recommendedName>
        <fullName evidence="3">[Ribosomal protein bS18]-alanine N-acetyltransferase</fullName>
        <ecNumber evidence="3">2.3.1.266</ecNumber>
    </recommendedName>
</protein>
<comment type="similarity">
    <text evidence="3">Belongs to the acetyltransferase family. RimI subfamily.</text>
</comment>
<dbReference type="GO" id="GO:0008999">
    <property type="term" value="F:protein-N-terminal-alanine acetyltransferase activity"/>
    <property type="evidence" value="ECO:0007669"/>
    <property type="project" value="UniProtKB-EC"/>
</dbReference>
<dbReference type="EC" id="2.3.1.266" evidence="3"/>
<dbReference type="InterPro" id="IPR016181">
    <property type="entry name" value="Acyl_CoA_acyltransferase"/>
</dbReference>
<dbReference type="CDD" id="cd04301">
    <property type="entry name" value="NAT_SF"/>
    <property type="match status" value="1"/>
</dbReference>
<dbReference type="GO" id="GO:0005737">
    <property type="term" value="C:cytoplasm"/>
    <property type="evidence" value="ECO:0007669"/>
    <property type="project" value="UniProtKB-SubCell"/>
</dbReference>
<comment type="function">
    <text evidence="3">Acetylates the N-terminal alanine of ribosomal protein bS18.</text>
</comment>
<dbReference type="EMBL" id="FNCI01000002">
    <property type="protein sequence ID" value="SDF78946.1"/>
    <property type="molecule type" value="Genomic_DNA"/>
</dbReference>
<dbReference type="AlphaFoldDB" id="A0A1G7NY07"/>
<keyword evidence="6" id="KW-1185">Reference proteome</keyword>
<evidence type="ECO:0000256" key="3">
    <source>
        <dbReference type="RuleBase" id="RU363094"/>
    </source>
</evidence>
<dbReference type="InterPro" id="IPR006464">
    <property type="entry name" value="AcTrfase_RimI/Ard1"/>
</dbReference>
<dbReference type="Pfam" id="PF00583">
    <property type="entry name" value="Acetyltransf_1"/>
    <property type="match status" value="1"/>
</dbReference>
<evidence type="ECO:0000259" key="4">
    <source>
        <dbReference type="PROSITE" id="PS51186"/>
    </source>
</evidence>
<proteinExistence type="inferred from homology"/>
<comment type="subcellular location">
    <subcellularLocation>
        <location evidence="3">Cytoplasm</location>
    </subcellularLocation>
</comment>
<comment type="catalytic activity">
    <reaction evidence="3">
        <text>N-terminal L-alanyl-[ribosomal protein bS18] + acetyl-CoA = N-terminal N(alpha)-acetyl-L-alanyl-[ribosomal protein bS18] + CoA + H(+)</text>
        <dbReference type="Rhea" id="RHEA:43756"/>
        <dbReference type="Rhea" id="RHEA-COMP:10676"/>
        <dbReference type="Rhea" id="RHEA-COMP:10677"/>
        <dbReference type="ChEBI" id="CHEBI:15378"/>
        <dbReference type="ChEBI" id="CHEBI:57287"/>
        <dbReference type="ChEBI" id="CHEBI:57288"/>
        <dbReference type="ChEBI" id="CHEBI:64718"/>
        <dbReference type="ChEBI" id="CHEBI:83683"/>
        <dbReference type="EC" id="2.3.1.266"/>
    </reaction>
</comment>
<evidence type="ECO:0000256" key="1">
    <source>
        <dbReference type="ARBA" id="ARBA00022679"/>
    </source>
</evidence>
<dbReference type="Proteomes" id="UP000198641">
    <property type="component" value="Unassembled WGS sequence"/>
</dbReference>
<evidence type="ECO:0000313" key="5">
    <source>
        <dbReference type="EMBL" id="SDF78946.1"/>
    </source>
</evidence>
<feature type="domain" description="N-acetyltransferase" evidence="4">
    <location>
        <begin position="1"/>
        <end position="145"/>
    </location>
</feature>
<dbReference type="NCBIfam" id="TIGR01575">
    <property type="entry name" value="rimI"/>
    <property type="match status" value="1"/>
</dbReference>